<gene>
    <name evidence="1" type="primary">MTM0832</name>
</gene>
<sequence length="69" mass="7417">MAVLGRLLDAAALEYQVILSLDPELEATGSTVHAVSGMPFDVVLDRLTLHGRTIVAINHQAFLSWVVCA</sequence>
<accession>D9CJ82</accession>
<name>D9CJ82_VOLCA</name>
<proteinExistence type="predicted"/>
<dbReference type="EMBL" id="GU784916">
    <property type="protein sequence ID" value="ADI46942.1"/>
    <property type="molecule type" value="Genomic_DNA"/>
</dbReference>
<organism evidence="1">
    <name type="scientific">Volvox carteri f. nagariensis</name>
    <dbReference type="NCBI Taxonomy" id="3068"/>
    <lineage>
        <taxon>Eukaryota</taxon>
        <taxon>Viridiplantae</taxon>
        <taxon>Chlorophyta</taxon>
        <taxon>core chlorophytes</taxon>
        <taxon>Chlorophyceae</taxon>
        <taxon>CS clade</taxon>
        <taxon>Chlamydomonadales</taxon>
        <taxon>Volvocaceae</taxon>
        <taxon>Volvox</taxon>
    </lineage>
</organism>
<protein>
    <submittedName>
        <fullName evidence="1">MTM0832</fullName>
    </submittedName>
</protein>
<evidence type="ECO:0000313" key="1">
    <source>
        <dbReference type="EMBL" id="ADI46942.1"/>
    </source>
</evidence>
<reference evidence="1" key="1">
    <citation type="journal article" date="2010" name="Science">
        <title>Evolution of an expanded sex-determining locus in Volvox.</title>
        <authorList>
            <person name="Ferris P."/>
            <person name="Olson B.J."/>
            <person name="De Hoff P.L."/>
            <person name="Douglass S."/>
            <person name="Casero D."/>
            <person name="Prochnik S."/>
            <person name="Geng S."/>
            <person name="Rai R."/>
            <person name="Grimwood J."/>
            <person name="Schmutz J."/>
            <person name="Nishii I."/>
            <person name="Hamaji T."/>
            <person name="Nozaki H."/>
            <person name="Pellegrini M."/>
            <person name="Umen J.G."/>
        </authorList>
    </citation>
    <scope>NUCLEOTIDE SEQUENCE</scope>
    <source>
        <strain evidence="1">Adam</strain>
    </source>
</reference>
<dbReference type="AlphaFoldDB" id="D9CJ82"/>